<dbReference type="EMBL" id="DVIU01000041">
    <property type="protein sequence ID" value="HIS35385.1"/>
    <property type="molecule type" value="Genomic_DNA"/>
</dbReference>
<protein>
    <submittedName>
        <fullName evidence="3">Acyl-CoA thioesterase</fullName>
    </submittedName>
</protein>
<dbReference type="Pfam" id="PF13279">
    <property type="entry name" value="4HBT_2"/>
    <property type="match status" value="1"/>
</dbReference>
<gene>
    <name evidence="3" type="ORF">IAC10_01965</name>
</gene>
<dbReference type="InterPro" id="IPR006684">
    <property type="entry name" value="YbgC/YbaW"/>
</dbReference>
<dbReference type="InterPro" id="IPR029069">
    <property type="entry name" value="HotDog_dom_sf"/>
</dbReference>
<organism evidence="3 4">
    <name type="scientific">Candidatus Scatousia excrementigallinarum</name>
    <dbReference type="NCBI Taxonomy" id="2840935"/>
    <lineage>
        <taxon>Bacteria</taxon>
        <taxon>Candidatus Scatousia</taxon>
    </lineage>
</organism>
<evidence type="ECO:0000313" key="4">
    <source>
        <dbReference type="Proteomes" id="UP000823928"/>
    </source>
</evidence>
<proteinExistence type="inferred from homology"/>
<dbReference type="NCBIfam" id="TIGR00051">
    <property type="entry name" value="YbgC/FadM family acyl-CoA thioesterase"/>
    <property type="match status" value="1"/>
</dbReference>
<reference evidence="3" key="2">
    <citation type="journal article" date="2021" name="PeerJ">
        <title>Extensive microbial diversity within the chicken gut microbiome revealed by metagenomics and culture.</title>
        <authorList>
            <person name="Gilroy R."/>
            <person name="Ravi A."/>
            <person name="Getino M."/>
            <person name="Pursley I."/>
            <person name="Horton D.L."/>
            <person name="Alikhan N.F."/>
            <person name="Baker D."/>
            <person name="Gharbi K."/>
            <person name="Hall N."/>
            <person name="Watson M."/>
            <person name="Adriaenssens E.M."/>
            <person name="Foster-Nyarko E."/>
            <person name="Jarju S."/>
            <person name="Secka A."/>
            <person name="Antonio M."/>
            <person name="Oren A."/>
            <person name="Chaudhuri R.R."/>
            <person name="La Ragione R."/>
            <person name="Hildebrand F."/>
            <person name="Pallen M.J."/>
        </authorList>
    </citation>
    <scope>NUCLEOTIDE SEQUENCE</scope>
    <source>
        <strain evidence="3">6276</strain>
    </source>
</reference>
<evidence type="ECO:0000256" key="2">
    <source>
        <dbReference type="ARBA" id="ARBA00022801"/>
    </source>
</evidence>
<dbReference type="PANTHER" id="PTHR31793:SF37">
    <property type="entry name" value="ACYL-COA THIOESTER HYDROLASE YBGC"/>
    <property type="match status" value="1"/>
</dbReference>
<sequence length="140" mass="16139">MKHTFEQKVFYSDTDAYGVVWHGSYLRWLEMGRVYLCEMMGHNLIELTEQDIVLPVTNLNIKYKMSARLNDEIIIETGISKFNGFSVTFKQTITSKQTGKKYIEAEVDVVAISNEGKLYRKMPQVLAECFERSVKCPVLA</sequence>
<name>A0A9D1EXK7_9BACT</name>
<dbReference type="Gene3D" id="3.10.129.10">
    <property type="entry name" value="Hotdog Thioesterase"/>
    <property type="match status" value="1"/>
</dbReference>
<keyword evidence="2" id="KW-0378">Hydrolase</keyword>
<dbReference type="AlphaFoldDB" id="A0A9D1EXK7"/>
<dbReference type="SUPFAM" id="SSF54637">
    <property type="entry name" value="Thioesterase/thiol ester dehydrase-isomerase"/>
    <property type="match status" value="1"/>
</dbReference>
<evidence type="ECO:0000256" key="1">
    <source>
        <dbReference type="ARBA" id="ARBA00005953"/>
    </source>
</evidence>
<dbReference type="PIRSF" id="PIRSF003230">
    <property type="entry name" value="YbgC"/>
    <property type="match status" value="1"/>
</dbReference>
<accession>A0A9D1EXK7</accession>
<comment type="caution">
    <text evidence="3">The sequence shown here is derived from an EMBL/GenBank/DDBJ whole genome shotgun (WGS) entry which is preliminary data.</text>
</comment>
<dbReference type="InterPro" id="IPR050563">
    <property type="entry name" value="4-hydroxybenzoyl-CoA_TE"/>
</dbReference>
<dbReference type="PANTHER" id="PTHR31793">
    <property type="entry name" value="4-HYDROXYBENZOYL-COA THIOESTERASE FAMILY MEMBER"/>
    <property type="match status" value="1"/>
</dbReference>
<dbReference type="GO" id="GO:0047617">
    <property type="term" value="F:fatty acyl-CoA hydrolase activity"/>
    <property type="evidence" value="ECO:0007669"/>
    <property type="project" value="TreeGrafter"/>
</dbReference>
<evidence type="ECO:0000313" key="3">
    <source>
        <dbReference type="EMBL" id="HIS35385.1"/>
    </source>
</evidence>
<dbReference type="Proteomes" id="UP000823928">
    <property type="component" value="Unassembled WGS sequence"/>
</dbReference>
<dbReference type="CDD" id="cd00586">
    <property type="entry name" value="4HBT"/>
    <property type="match status" value="1"/>
</dbReference>
<comment type="similarity">
    <text evidence="1">Belongs to the 4-hydroxybenzoyl-CoA thioesterase family.</text>
</comment>
<reference evidence="3" key="1">
    <citation type="submission" date="2020-10" db="EMBL/GenBank/DDBJ databases">
        <authorList>
            <person name="Gilroy R."/>
        </authorList>
    </citation>
    <scope>NUCLEOTIDE SEQUENCE</scope>
    <source>
        <strain evidence="3">6276</strain>
    </source>
</reference>